<keyword evidence="4" id="KW-0813">Transport</keyword>
<evidence type="ECO:0000256" key="6">
    <source>
        <dbReference type="ARBA" id="ARBA00022816"/>
    </source>
</evidence>
<evidence type="ECO:0000256" key="9">
    <source>
        <dbReference type="ARBA" id="ARBA00023010"/>
    </source>
</evidence>
<keyword evidence="9" id="KW-0811">Translocation</keyword>
<organism evidence="13">
    <name type="scientific">Daphnia magna</name>
    <dbReference type="NCBI Taxonomy" id="35525"/>
    <lineage>
        <taxon>Eukaryota</taxon>
        <taxon>Metazoa</taxon>
        <taxon>Ecdysozoa</taxon>
        <taxon>Arthropoda</taxon>
        <taxon>Crustacea</taxon>
        <taxon>Branchiopoda</taxon>
        <taxon>Diplostraca</taxon>
        <taxon>Cladocera</taxon>
        <taxon>Anomopoda</taxon>
        <taxon>Daphniidae</taxon>
        <taxon>Daphnia</taxon>
    </lineage>
</organism>
<dbReference type="GO" id="GO:0031965">
    <property type="term" value="C:nuclear membrane"/>
    <property type="evidence" value="ECO:0007669"/>
    <property type="project" value="UniProtKB-SubCell"/>
</dbReference>
<evidence type="ECO:0000256" key="7">
    <source>
        <dbReference type="ARBA" id="ARBA00022927"/>
    </source>
</evidence>
<evidence type="ECO:0000256" key="2">
    <source>
        <dbReference type="ARBA" id="ARBA00004567"/>
    </source>
</evidence>
<dbReference type="GO" id="GO:0030674">
    <property type="term" value="F:protein-macromolecule adaptor activity"/>
    <property type="evidence" value="ECO:0007669"/>
    <property type="project" value="TreeGrafter"/>
</dbReference>
<dbReference type="GO" id="GO:0051028">
    <property type="term" value="P:mRNA transport"/>
    <property type="evidence" value="ECO:0007669"/>
    <property type="project" value="UniProtKB-KW"/>
</dbReference>
<reference evidence="13" key="2">
    <citation type="submission" date="2015-10" db="EMBL/GenBank/DDBJ databases">
        <authorList>
            <person name="Gilbert D.G."/>
        </authorList>
    </citation>
    <scope>NUCLEOTIDE SEQUENCE</scope>
</reference>
<evidence type="ECO:0000256" key="5">
    <source>
        <dbReference type="ARBA" id="ARBA00022692"/>
    </source>
</evidence>
<dbReference type="GO" id="GO:0070762">
    <property type="term" value="C:nuclear pore transmembrane ring"/>
    <property type="evidence" value="ECO:0007669"/>
    <property type="project" value="TreeGrafter"/>
</dbReference>
<evidence type="ECO:0000256" key="11">
    <source>
        <dbReference type="ARBA" id="ARBA00023136"/>
    </source>
</evidence>
<dbReference type="GO" id="GO:0015031">
    <property type="term" value="P:protein transport"/>
    <property type="evidence" value="ECO:0007669"/>
    <property type="project" value="UniProtKB-KW"/>
</dbReference>
<evidence type="ECO:0000256" key="8">
    <source>
        <dbReference type="ARBA" id="ARBA00022989"/>
    </source>
</evidence>
<protein>
    <submittedName>
        <fullName evidence="13">Nucleoporin NDC1</fullName>
    </submittedName>
</protein>
<evidence type="ECO:0000256" key="4">
    <source>
        <dbReference type="ARBA" id="ARBA00022448"/>
    </source>
</evidence>
<comment type="similarity">
    <text evidence="3">Belongs to the NDC1 family.</text>
</comment>
<keyword evidence="12" id="KW-0539">Nucleus</keyword>
<evidence type="ECO:0000313" key="13">
    <source>
        <dbReference type="EMBL" id="JAI84720.1"/>
    </source>
</evidence>
<evidence type="ECO:0000256" key="12">
    <source>
        <dbReference type="ARBA" id="ARBA00023242"/>
    </source>
</evidence>
<keyword evidence="8" id="KW-1133">Transmembrane helix</keyword>
<evidence type="ECO:0000256" key="1">
    <source>
        <dbReference type="ARBA" id="ARBA00004232"/>
    </source>
</evidence>
<dbReference type="EMBL" id="GDIP01238681">
    <property type="protein sequence ID" value="JAI84720.1"/>
    <property type="molecule type" value="Transcribed_RNA"/>
</dbReference>
<dbReference type="InterPro" id="IPR019049">
    <property type="entry name" value="Nucleoporin_prot_Ndc1/Nup"/>
</dbReference>
<accession>A0A0N7ZJQ7</accession>
<keyword evidence="7" id="KW-0653">Protein transport</keyword>
<sequence length="560" mass="63296">MRSWFHEQLLARAIASAVWTIVLQVPLVLGLKLLFSGYQGLWNSFSLFLHYGSLFSLFMIPLCICGFTFTHLRCYRTEPLVYSTRWAILKQLSSPSFLLLLAWYCNICGILMNAYFGMTVPFLGSLSTQCSDRKAWCLNEQHLFGIFFGCCLGVCEAWDYFFSDRRLVKVPHVQLTIKVAVRSSIALLIKKSLGVALKRYCVYIFLYLLFGGYVRTYILAVTRLALDEPLDTIVTLINISLALRCILIGSACVFTIRLCDLFFQLYEIKPISFPIVRVADETSSLLHEAISSDTALLRLWACRDWNILAEQSAERRSVIFSVSQPGNHPHNWNNVLSAILPQCLHFIALLKGETNASKAESKTIAAPQSPPSYDSFTSPVRMRSMALASPSSKEMDSTSLPKSSLQDKIQSTMQEAVENLKRKPIISFFWGELPDAKRRQTFAKAEPIILLIEGLSHFVAASFVEDKYGVVQKDLPEILCMLLDLQAAVEQRGPSSGAITKRTEAFTSSPTDVQLKHRLKRAIKSSIYRIVVRFQLHILNVPLPPTQKRMLEQYLEFLVG</sequence>
<comment type="subcellular location">
    <subcellularLocation>
        <location evidence="1">Nucleus membrane</location>
        <topology evidence="1">Multi-pass membrane protein</topology>
    </subcellularLocation>
    <subcellularLocation>
        <location evidence="2">Nucleus</location>
        <location evidence="2">Nuclear pore complex</location>
    </subcellularLocation>
</comment>
<name>A0A0N7ZJQ7_9CRUS</name>
<reference evidence="13" key="1">
    <citation type="submission" date="2015-10" db="EMBL/GenBank/DDBJ databases">
        <title>Daphnia magna gene sets from two clonal populations assembled and annotated with EvidentialGene.</title>
        <authorList>
            <person name="Gilbert D."/>
            <person name="Podicheti R."/>
            <person name="Orsini L."/>
            <person name="Colbourne J."/>
            <person name="Pfrender M."/>
        </authorList>
    </citation>
    <scope>NUCLEOTIDE SEQUENCE</scope>
</reference>
<dbReference type="PANTHER" id="PTHR13269:SF6">
    <property type="entry name" value="NUCLEOPORIN NDC1"/>
    <property type="match status" value="1"/>
</dbReference>
<dbReference type="Pfam" id="PF09531">
    <property type="entry name" value="Ndc1_Nup"/>
    <property type="match status" value="1"/>
</dbReference>
<evidence type="ECO:0000256" key="3">
    <source>
        <dbReference type="ARBA" id="ARBA00005760"/>
    </source>
</evidence>
<dbReference type="AlphaFoldDB" id="A0A0N7ZJQ7"/>
<evidence type="ECO:0000256" key="10">
    <source>
        <dbReference type="ARBA" id="ARBA00023132"/>
    </source>
</evidence>
<proteinExistence type="inferred from homology"/>
<keyword evidence="10" id="KW-0906">Nuclear pore complex</keyword>
<keyword evidence="6" id="KW-0509">mRNA transport</keyword>
<keyword evidence="11" id="KW-0472">Membrane</keyword>
<keyword evidence="5" id="KW-0812">Transmembrane</keyword>
<dbReference type="PANTHER" id="PTHR13269">
    <property type="entry name" value="NUCLEOPORIN NDC1"/>
    <property type="match status" value="1"/>
</dbReference>
<dbReference type="GO" id="GO:0006999">
    <property type="term" value="P:nuclear pore organization"/>
    <property type="evidence" value="ECO:0007669"/>
    <property type="project" value="TreeGrafter"/>
</dbReference>